<gene>
    <name evidence="8" type="ORF">CYMTET_37544</name>
</gene>
<dbReference type="EMBL" id="LGRX02024967">
    <property type="protein sequence ID" value="KAK3253194.1"/>
    <property type="molecule type" value="Genomic_DNA"/>
</dbReference>
<evidence type="ECO:0000313" key="8">
    <source>
        <dbReference type="EMBL" id="KAK3253194.1"/>
    </source>
</evidence>
<keyword evidence="2 6" id="KW-0812">Transmembrane</keyword>
<dbReference type="GO" id="GO:0016020">
    <property type="term" value="C:membrane"/>
    <property type="evidence" value="ECO:0007669"/>
    <property type="project" value="UniProtKB-SubCell"/>
</dbReference>
<comment type="caution">
    <text evidence="8">The sequence shown here is derived from an EMBL/GenBank/DDBJ whole genome shotgun (WGS) entry which is preliminary data.</text>
</comment>
<dbReference type="AlphaFoldDB" id="A0AAE0F6C3"/>
<evidence type="ECO:0000256" key="4">
    <source>
        <dbReference type="ARBA" id="ARBA00023136"/>
    </source>
</evidence>
<protein>
    <recommendedName>
        <fullName evidence="7">Ion transport domain-containing protein</fullName>
    </recommendedName>
</protein>
<evidence type="ECO:0000313" key="9">
    <source>
        <dbReference type="Proteomes" id="UP001190700"/>
    </source>
</evidence>
<dbReference type="InterPro" id="IPR005821">
    <property type="entry name" value="Ion_trans_dom"/>
</dbReference>
<sequence>MEASPSFCTGNHEIDELLNDFSPTATSESGIEEMRPSWQAIVNRRIVNGVPVSKVPSLYKSLSSRSRRSSKSRQSFTEPLIQEASEDEELDRIKLASQYINDALEGHNRTIIEDGPFASAAATLQRNPVYKLLIRAFMLAQLGLLFVEPVSRYDDNDTFDKYASHLTVTRMRVCTVELCILGFLAMELYFTYKCLGRNRFCRKKFNLCYLATLAVTTFDILFVYLILGYKLRPTRALRPLFIISHVRWLRQQLSTILKTIPKVFDLFRLVIVMILCYAIIGVKLFKDAYHDAPEYGLSADGVFDNTYSACVALSGTKYTMPPRASHGQQSLTEHDQRPAVVD</sequence>
<evidence type="ECO:0000256" key="5">
    <source>
        <dbReference type="SAM" id="MobiDB-lite"/>
    </source>
</evidence>
<comment type="subcellular location">
    <subcellularLocation>
        <location evidence="1">Membrane</location>
        <topology evidence="1">Multi-pass membrane protein</topology>
    </subcellularLocation>
</comment>
<evidence type="ECO:0000256" key="3">
    <source>
        <dbReference type="ARBA" id="ARBA00022989"/>
    </source>
</evidence>
<dbReference type="SUPFAM" id="SSF81324">
    <property type="entry name" value="Voltage-gated potassium channels"/>
    <property type="match status" value="1"/>
</dbReference>
<feature type="transmembrane region" description="Helical" evidence="6">
    <location>
        <begin position="207"/>
        <end position="227"/>
    </location>
</feature>
<feature type="compositionally biased region" description="Basic and acidic residues" evidence="5">
    <location>
        <begin position="332"/>
        <end position="342"/>
    </location>
</feature>
<keyword evidence="3 6" id="KW-1133">Transmembrane helix</keyword>
<evidence type="ECO:0000259" key="7">
    <source>
        <dbReference type="Pfam" id="PF00520"/>
    </source>
</evidence>
<dbReference type="PANTHER" id="PTHR46726">
    <property type="entry name" value="TWO PORE CHANNEL 3"/>
    <property type="match status" value="1"/>
</dbReference>
<feature type="transmembrane region" description="Helical" evidence="6">
    <location>
        <begin position="266"/>
        <end position="285"/>
    </location>
</feature>
<name>A0AAE0F6C3_9CHLO</name>
<feature type="transmembrane region" description="Helical" evidence="6">
    <location>
        <begin position="170"/>
        <end position="195"/>
    </location>
</feature>
<evidence type="ECO:0000256" key="2">
    <source>
        <dbReference type="ARBA" id="ARBA00022692"/>
    </source>
</evidence>
<dbReference type="Pfam" id="PF00520">
    <property type="entry name" value="Ion_trans"/>
    <property type="match status" value="1"/>
</dbReference>
<evidence type="ECO:0000256" key="6">
    <source>
        <dbReference type="SAM" id="Phobius"/>
    </source>
</evidence>
<dbReference type="PANTHER" id="PTHR46726:SF1">
    <property type="entry name" value="TWO-PORE CALCIUM CHANNEL 3"/>
    <property type="match status" value="1"/>
</dbReference>
<keyword evidence="9" id="KW-1185">Reference proteome</keyword>
<reference evidence="8 9" key="1">
    <citation type="journal article" date="2015" name="Genome Biol. Evol.">
        <title>Comparative Genomics of a Bacterivorous Green Alga Reveals Evolutionary Causalities and Consequences of Phago-Mixotrophic Mode of Nutrition.</title>
        <authorList>
            <person name="Burns J.A."/>
            <person name="Paasch A."/>
            <person name="Narechania A."/>
            <person name="Kim E."/>
        </authorList>
    </citation>
    <scope>NUCLEOTIDE SEQUENCE [LARGE SCALE GENOMIC DNA]</scope>
    <source>
        <strain evidence="8 9">PLY_AMNH</strain>
    </source>
</reference>
<evidence type="ECO:0000256" key="1">
    <source>
        <dbReference type="ARBA" id="ARBA00004141"/>
    </source>
</evidence>
<dbReference type="GO" id="GO:0005216">
    <property type="term" value="F:monoatomic ion channel activity"/>
    <property type="evidence" value="ECO:0007669"/>
    <property type="project" value="InterPro"/>
</dbReference>
<feature type="domain" description="Ion transport" evidence="7">
    <location>
        <begin position="129"/>
        <end position="311"/>
    </location>
</feature>
<dbReference type="Gene3D" id="1.10.287.70">
    <property type="match status" value="1"/>
</dbReference>
<dbReference type="Proteomes" id="UP001190700">
    <property type="component" value="Unassembled WGS sequence"/>
</dbReference>
<proteinExistence type="predicted"/>
<organism evidence="8 9">
    <name type="scientific">Cymbomonas tetramitiformis</name>
    <dbReference type="NCBI Taxonomy" id="36881"/>
    <lineage>
        <taxon>Eukaryota</taxon>
        <taxon>Viridiplantae</taxon>
        <taxon>Chlorophyta</taxon>
        <taxon>Pyramimonadophyceae</taxon>
        <taxon>Pyramimonadales</taxon>
        <taxon>Pyramimonadaceae</taxon>
        <taxon>Cymbomonas</taxon>
    </lineage>
</organism>
<accession>A0AAE0F6C3</accession>
<feature type="region of interest" description="Disordered" evidence="5">
    <location>
        <begin position="321"/>
        <end position="342"/>
    </location>
</feature>
<keyword evidence="4 6" id="KW-0472">Membrane</keyword>